<name>A0AAW1IWX8_POPJA</name>
<dbReference type="AlphaFoldDB" id="A0AAW1IWX8"/>
<feature type="domain" description="THAP-type" evidence="6">
    <location>
        <begin position="1"/>
        <end position="83"/>
    </location>
</feature>
<evidence type="ECO:0000313" key="7">
    <source>
        <dbReference type="EMBL" id="KAK9694286.1"/>
    </source>
</evidence>
<keyword evidence="2 5" id="KW-0863">Zinc-finger</keyword>
<keyword evidence="4 5" id="KW-0238">DNA-binding</keyword>
<evidence type="ECO:0000256" key="1">
    <source>
        <dbReference type="ARBA" id="ARBA00022723"/>
    </source>
</evidence>
<dbReference type="GO" id="GO:0003677">
    <property type="term" value="F:DNA binding"/>
    <property type="evidence" value="ECO:0007669"/>
    <property type="project" value="UniProtKB-UniRule"/>
</dbReference>
<proteinExistence type="predicted"/>
<dbReference type="InterPro" id="IPR006612">
    <property type="entry name" value="THAP_Znf"/>
</dbReference>
<evidence type="ECO:0000256" key="5">
    <source>
        <dbReference type="PROSITE-ProRule" id="PRU00309"/>
    </source>
</evidence>
<evidence type="ECO:0000256" key="2">
    <source>
        <dbReference type="ARBA" id="ARBA00022771"/>
    </source>
</evidence>
<dbReference type="EMBL" id="JASPKY010000517">
    <property type="protein sequence ID" value="KAK9694286.1"/>
    <property type="molecule type" value="Genomic_DNA"/>
</dbReference>
<dbReference type="Pfam" id="PF05485">
    <property type="entry name" value="THAP"/>
    <property type="match status" value="1"/>
</dbReference>
<evidence type="ECO:0000256" key="4">
    <source>
        <dbReference type="ARBA" id="ARBA00023125"/>
    </source>
</evidence>
<gene>
    <name evidence="7" type="ORF">QE152_g33667</name>
</gene>
<sequence length="126" mass="14655">MDYYWPGGHPCCVAGCFDLKFSRYRIPVHNENIKKIWLERINNPALFKLPNKQLHNIRVCGLHFLPVCKRQTRLYATSLPTINLPGFSDEPNITNSFFKDEVMMRTSQKLLKVTTASCDVLFIYLC</sequence>
<organism evidence="7 8">
    <name type="scientific">Popillia japonica</name>
    <name type="common">Japanese beetle</name>
    <dbReference type="NCBI Taxonomy" id="7064"/>
    <lineage>
        <taxon>Eukaryota</taxon>
        <taxon>Metazoa</taxon>
        <taxon>Ecdysozoa</taxon>
        <taxon>Arthropoda</taxon>
        <taxon>Hexapoda</taxon>
        <taxon>Insecta</taxon>
        <taxon>Pterygota</taxon>
        <taxon>Neoptera</taxon>
        <taxon>Endopterygota</taxon>
        <taxon>Coleoptera</taxon>
        <taxon>Polyphaga</taxon>
        <taxon>Scarabaeiformia</taxon>
        <taxon>Scarabaeidae</taxon>
        <taxon>Rutelinae</taxon>
        <taxon>Popillia</taxon>
    </lineage>
</organism>
<dbReference type="SUPFAM" id="SSF57716">
    <property type="entry name" value="Glucocorticoid receptor-like (DNA-binding domain)"/>
    <property type="match status" value="1"/>
</dbReference>
<dbReference type="PROSITE" id="PS50950">
    <property type="entry name" value="ZF_THAP"/>
    <property type="match status" value="1"/>
</dbReference>
<reference evidence="7 8" key="1">
    <citation type="journal article" date="2024" name="BMC Genomics">
        <title>De novo assembly and annotation of Popillia japonica's genome with initial clues to its potential as an invasive pest.</title>
        <authorList>
            <person name="Cucini C."/>
            <person name="Boschi S."/>
            <person name="Funari R."/>
            <person name="Cardaioli E."/>
            <person name="Iannotti N."/>
            <person name="Marturano G."/>
            <person name="Paoli F."/>
            <person name="Bruttini M."/>
            <person name="Carapelli A."/>
            <person name="Frati F."/>
            <person name="Nardi F."/>
        </authorList>
    </citation>
    <scope>NUCLEOTIDE SEQUENCE [LARGE SCALE GENOMIC DNA]</scope>
    <source>
        <strain evidence="7">DMR45628</strain>
    </source>
</reference>
<keyword evidence="1" id="KW-0479">Metal-binding</keyword>
<accession>A0AAW1IWX8</accession>
<dbReference type="SMART" id="SM00980">
    <property type="entry name" value="THAP"/>
    <property type="match status" value="1"/>
</dbReference>
<comment type="caution">
    <text evidence="7">The sequence shown here is derived from an EMBL/GenBank/DDBJ whole genome shotgun (WGS) entry which is preliminary data.</text>
</comment>
<evidence type="ECO:0000313" key="8">
    <source>
        <dbReference type="Proteomes" id="UP001458880"/>
    </source>
</evidence>
<keyword evidence="3" id="KW-0862">Zinc</keyword>
<evidence type="ECO:0000256" key="3">
    <source>
        <dbReference type="ARBA" id="ARBA00022833"/>
    </source>
</evidence>
<keyword evidence="8" id="KW-1185">Reference proteome</keyword>
<dbReference type="GO" id="GO:0008270">
    <property type="term" value="F:zinc ion binding"/>
    <property type="evidence" value="ECO:0007669"/>
    <property type="project" value="UniProtKB-KW"/>
</dbReference>
<dbReference type="SMART" id="SM00692">
    <property type="entry name" value="DM3"/>
    <property type="match status" value="1"/>
</dbReference>
<evidence type="ECO:0000259" key="6">
    <source>
        <dbReference type="PROSITE" id="PS50950"/>
    </source>
</evidence>
<dbReference type="Proteomes" id="UP001458880">
    <property type="component" value="Unassembled WGS sequence"/>
</dbReference>
<protein>
    <submittedName>
        <fullName evidence="7">THAP domain</fullName>
    </submittedName>
</protein>